<dbReference type="VEuPathDB" id="VectorBase:RSAN_031875"/>
<evidence type="ECO:0000256" key="5">
    <source>
        <dbReference type="ARBA" id="ARBA00022679"/>
    </source>
</evidence>
<proteinExistence type="inferred from homology"/>
<dbReference type="PROSITE" id="PS50404">
    <property type="entry name" value="GST_NTER"/>
    <property type="match status" value="1"/>
</dbReference>
<reference evidence="9" key="1">
    <citation type="journal article" date="2020" name="Cell">
        <title>Large-Scale Comparative Analyses of Tick Genomes Elucidate Their Genetic Diversity and Vector Capacities.</title>
        <authorList>
            <consortium name="Tick Genome and Microbiome Consortium (TIGMIC)"/>
            <person name="Jia N."/>
            <person name="Wang J."/>
            <person name="Shi W."/>
            <person name="Du L."/>
            <person name="Sun Y."/>
            <person name="Zhan W."/>
            <person name="Jiang J.F."/>
            <person name="Wang Q."/>
            <person name="Zhang B."/>
            <person name="Ji P."/>
            <person name="Bell-Sakyi L."/>
            <person name="Cui X.M."/>
            <person name="Yuan T.T."/>
            <person name="Jiang B.G."/>
            <person name="Yang W.F."/>
            <person name="Lam T.T."/>
            <person name="Chang Q.C."/>
            <person name="Ding S.J."/>
            <person name="Wang X.J."/>
            <person name="Zhu J.G."/>
            <person name="Ruan X.D."/>
            <person name="Zhao L."/>
            <person name="Wei J.T."/>
            <person name="Ye R.Z."/>
            <person name="Que T.C."/>
            <person name="Du C.H."/>
            <person name="Zhou Y.H."/>
            <person name="Cheng J.X."/>
            <person name="Dai P.F."/>
            <person name="Guo W.B."/>
            <person name="Han X.H."/>
            <person name="Huang E.J."/>
            <person name="Li L.F."/>
            <person name="Wei W."/>
            <person name="Gao Y.C."/>
            <person name="Liu J.Z."/>
            <person name="Shao H.Z."/>
            <person name="Wang X."/>
            <person name="Wang C.C."/>
            <person name="Yang T.C."/>
            <person name="Huo Q.B."/>
            <person name="Li W."/>
            <person name="Chen H.Y."/>
            <person name="Chen S.E."/>
            <person name="Zhou L.G."/>
            <person name="Ni X.B."/>
            <person name="Tian J.H."/>
            <person name="Sheng Y."/>
            <person name="Liu T."/>
            <person name="Pan Y.S."/>
            <person name="Xia L.Y."/>
            <person name="Li J."/>
            <person name="Zhao F."/>
            <person name="Cao W.C."/>
        </authorList>
    </citation>
    <scope>NUCLEOTIDE SEQUENCE</scope>
    <source>
        <strain evidence="9">Rsan-2018</strain>
    </source>
</reference>
<dbReference type="InterPro" id="IPR004046">
    <property type="entry name" value="GST_C"/>
</dbReference>
<dbReference type="GO" id="GO:0042802">
    <property type="term" value="F:identical protein binding"/>
    <property type="evidence" value="ECO:0007669"/>
    <property type="project" value="UniProtKB-ARBA"/>
</dbReference>
<comment type="subunit">
    <text evidence="3">Homodimer.</text>
</comment>
<evidence type="ECO:0000259" key="8">
    <source>
        <dbReference type="PROSITE" id="PS50405"/>
    </source>
</evidence>
<dbReference type="PRINTS" id="PR01267">
    <property type="entry name" value="GSTRNSFRASEM"/>
</dbReference>
<dbReference type="InterPro" id="IPR036249">
    <property type="entry name" value="Thioredoxin-like_sf"/>
</dbReference>
<feature type="domain" description="GST C-terminal" evidence="8">
    <location>
        <begin position="90"/>
        <end position="209"/>
    </location>
</feature>
<dbReference type="OMA" id="KWTIEER"/>
<evidence type="ECO:0000256" key="1">
    <source>
        <dbReference type="ARBA" id="ARBA00003701"/>
    </source>
</evidence>
<name>A0A9D4SXZ8_RHISA</name>
<dbReference type="Pfam" id="PF14497">
    <property type="entry name" value="GST_C_3"/>
    <property type="match status" value="1"/>
</dbReference>
<evidence type="ECO:0000313" key="9">
    <source>
        <dbReference type="EMBL" id="KAH7956270.1"/>
    </source>
</evidence>
<dbReference type="GO" id="GO:0006749">
    <property type="term" value="P:glutathione metabolic process"/>
    <property type="evidence" value="ECO:0007669"/>
    <property type="project" value="TreeGrafter"/>
</dbReference>
<dbReference type="PROSITE" id="PS50405">
    <property type="entry name" value="GST_CTER"/>
    <property type="match status" value="1"/>
</dbReference>
<dbReference type="SFLD" id="SFLDS00019">
    <property type="entry name" value="Glutathione_Transferase_(cytos"/>
    <property type="match status" value="1"/>
</dbReference>
<dbReference type="InterPro" id="IPR003081">
    <property type="entry name" value="GST_mu"/>
</dbReference>
<dbReference type="Gene3D" id="1.20.1050.10">
    <property type="match status" value="1"/>
</dbReference>
<keyword evidence="5" id="KW-0808">Transferase</keyword>
<keyword evidence="10" id="KW-1185">Reference proteome</keyword>
<evidence type="ECO:0000256" key="6">
    <source>
        <dbReference type="ARBA" id="ARBA00047960"/>
    </source>
</evidence>
<organism evidence="9 10">
    <name type="scientific">Rhipicephalus sanguineus</name>
    <name type="common">Brown dog tick</name>
    <name type="synonym">Ixodes sanguineus</name>
    <dbReference type="NCBI Taxonomy" id="34632"/>
    <lineage>
        <taxon>Eukaryota</taxon>
        <taxon>Metazoa</taxon>
        <taxon>Ecdysozoa</taxon>
        <taxon>Arthropoda</taxon>
        <taxon>Chelicerata</taxon>
        <taxon>Arachnida</taxon>
        <taxon>Acari</taxon>
        <taxon>Parasitiformes</taxon>
        <taxon>Ixodida</taxon>
        <taxon>Ixodoidea</taxon>
        <taxon>Ixodidae</taxon>
        <taxon>Rhipicephalinae</taxon>
        <taxon>Rhipicephalus</taxon>
        <taxon>Rhipicephalus</taxon>
    </lineage>
</organism>
<dbReference type="PANTHER" id="PTHR11571:SF222">
    <property type="entry name" value="GLUTATHIONE TRANSFERASE"/>
    <property type="match status" value="1"/>
</dbReference>
<dbReference type="FunFam" id="1.20.1050.10:FF:000101">
    <property type="entry name" value="Glutathione S-transferase Mu 4"/>
    <property type="match status" value="1"/>
</dbReference>
<dbReference type="InterPro" id="IPR010987">
    <property type="entry name" value="Glutathione-S-Trfase_C-like"/>
</dbReference>
<dbReference type="EMBL" id="JABSTV010001250">
    <property type="protein sequence ID" value="KAH7956270.1"/>
    <property type="molecule type" value="Genomic_DNA"/>
</dbReference>
<dbReference type="InterPro" id="IPR004045">
    <property type="entry name" value="Glutathione_S-Trfase_N"/>
</dbReference>
<sequence>MAPVLVYWNVRSLAQPIRNLLVHKGIEFEDKRYEIGPSPDYGRSAWLKDKFTLGLTFPNLPCYMDEDVKLTQSLAILRYLGRKHDLAVRNNQETAELDVIEQQAGDLCLTLINAARLDPKAEGGIYSYAETMGAILGPWNDFLASRKWTIEERLTYVDFLLYGGLDWHRVFKPSVVQGYPNIVEYLKRFEQLPNMQEYFASDRYVEWPILGPQRTWGFKKSSTT</sequence>
<evidence type="ECO:0000256" key="2">
    <source>
        <dbReference type="ARBA" id="ARBA00005861"/>
    </source>
</evidence>
<dbReference type="AlphaFoldDB" id="A0A9D4SXZ8"/>
<dbReference type="Pfam" id="PF02798">
    <property type="entry name" value="GST_N"/>
    <property type="match status" value="1"/>
</dbReference>
<evidence type="ECO:0000256" key="4">
    <source>
        <dbReference type="ARBA" id="ARBA00012452"/>
    </source>
</evidence>
<dbReference type="SUPFAM" id="SSF47616">
    <property type="entry name" value="GST C-terminal domain-like"/>
    <property type="match status" value="1"/>
</dbReference>
<dbReference type="SFLD" id="SFLDG00363">
    <property type="entry name" value="AMPS_(cytGST):_Alpha-__Mu-__Pi"/>
    <property type="match status" value="1"/>
</dbReference>
<dbReference type="SFLD" id="SFLDG01205">
    <property type="entry name" value="AMPS.1"/>
    <property type="match status" value="1"/>
</dbReference>
<dbReference type="InterPro" id="IPR036282">
    <property type="entry name" value="Glutathione-S-Trfase_C_sf"/>
</dbReference>
<comment type="function">
    <text evidence="1">Conjugation of reduced glutathione to a wide number of exogenous and endogenous hydrophobic electrophiles.</text>
</comment>
<protein>
    <recommendedName>
        <fullName evidence="4">glutathione transferase</fullName>
        <ecNumber evidence="4">2.5.1.18</ecNumber>
    </recommendedName>
</protein>
<comment type="catalytic activity">
    <reaction evidence="6">
        <text>RX + glutathione = an S-substituted glutathione + a halide anion + H(+)</text>
        <dbReference type="Rhea" id="RHEA:16437"/>
        <dbReference type="ChEBI" id="CHEBI:15378"/>
        <dbReference type="ChEBI" id="CHEBI:16042"/>
        <dbReference type="ChEBI" id="CHEBI:17792"/>
        <dbReference type="ChEBI" id="CHEBI:57925"/>
        <dbReference type="ChEBI" id="CHEBI:90779"/>
        <dbReference type="EC" id="2.5.1.18"/>
    </reaction>
</comment>
<dbReference type="CDD" id="cd03075">
    <property type="entry name" value="GST_N_Mu"/>
    <property type="match status" value="1"/>
</dbReference>
<reference evidence="9" key="2">
    <citation type="submission" date="2021-09" db="EMBL/GenBank/DDBJ databases">
        <authorList>
            <person name="Jia N."/>
            <person name="Wang J."/>
            <person name="Shi W."/>
            <person name="Du L."/>
            <person name="Sun Y."/>
            <person name="Zhan W."/>
            <person name="Jiang J."/>
            <person name="Wang Q."/>
            <person name="Zhang B."/>
            <person name="Ji P."/>
            <person name="Sakyi L.B."/>
            <person name="Cui X."/>
            <person name="Yuan T."/>
            <person name="Jiang B."/>
            <person name="Yang W."/>
            <person name="Lam T.T.-Y."/>
            <person name="Chang Q."/>
            <person name="Ding S."/>
            <person name="Wang X."/>
            <person name="Zhu J."/>
            <person name="Ruan X."/>
            <person name="Zhao L."/>
            <person name="Wei J."/>
            <person name="Que T."/>
            <person name="Du C."/>
            <person name="Cheng J."/>
            <person name="Dai P."/>
            <person name="Han X."/>
            <person name="Huang E."/>
            <person name="Gao Y."/>
            <person name="Liu J."/>
            <person name="Shao H."/>
            <person name="Ye R."/>
            <person name="Li L."/>
            <person name="Wei W."/>
            <person name="Wang X."/>
            <person name="Wang C."/>
            <person name="Huo Q."/>
            <person name="Li W."/>
            <person name="Guo W."/>
            <person name="Chen H."/>
            <person name="Chen S."/>
            <person name="Zhou L."/>
            <person name="Zhou L."/>
            <person name="Ni X."/>
            <person name="Tian J."/>
            <person name="Zhou Y."/>
            <person name="Sheng Y."/>
            <person name="Liu T."/>
            <person name="Pan Y."/>
            <person name="Xia L."/>
            <person name="Li J."/>
            <person name="Zhao F."/>
            <person name="Cao W."/>
        </authorList>
    </citation>
    <scope>NUCLEOTIDE SEQUENCE</scope>
    <source>
        <strain evidence="9">Rsan-2018</strain>
        <tissue evidence="9">Larvae</tissue>
    </source>
</reference>
<accession>A0A9D4SXZ8</accession>
<comment type="caution">
    <text evidence="9">The sequence shown here is derived from an EMBL/GenBank/DDBJ whole genome shotgun (WGS) entry which is preliminary data.</text>
</comment>
<comment type="similarity">
    <text evidence="2">Belongs to the GST superfamily. Mu family.</text>
</comment>
<dbReference type="InterPro" id="IPR040079">
    <property type="entry name" value="Glutathione_S-Trfase"/>
</dbReference>
<dbReference type="GO" id="GO:0004364">
    <property type="term" value="F:glutathione transferase activity"/>
    <property type="evidence" value="ECO:0007669"/>
    <property type="project" value="UniProtKB-EC"/>
</dbReference>
<dbReference type="InterPro" id="IPR050213">
    <property type="entry name" value="GST_superfamily"/>
</dbReference>
<dbReference type="PANTHER" id="PTHR11571">
    <property type="entry name" value="GLUTATHIONE S-TRANSFERASE"/>
    <property type="match status" value="1"/>
</dbReference>
<evidence type="ECO:0000313" key="10">
    <source>
        <dbReference type="Proteomes" id="UP000821837"/>
    </source>
</evidence>
<dbReference type="GO" id="GO:0042178">
    <property type="term" value="P:xenobiotic catabolic process"/>
    <property type="evidence" value="ECO:0007669"/>
    <property type="project" value="UniProtKB-ARBA"/>
</dbReference>
<dbReference type="Gene3D" id="3.40.30.10">
    <property type="entry name" value="Glutaredoxin"/>
    <property type="match status" value="1"/>
</dbReference>
<dbReference type="EC" id="2.5.1.18" evidence="4"/>
<dbReference type="SUPFAM" id="SSF52833">
    <property type="entry name" value="Thioredoxin-like"/>
    <property type="match status" value="1"/>
</dbReference>
<evidence type="ECO:0000259" key="7">
    <source>
        <dbReference type="PROSITE" id="PS50404"/>
    </source>
</evidence>
<dbReference type="Proteomes" id="UP000821837">
    <property type="component" value="Unassembled WGS sequence"/>
</dbReference>
<feature type="domain" description="GST N-terminal" evidence="7">
    <location>
        <begin position="1"/>
        <end position="88"/>
    </location>
</feature>
<dbReference type="OrthoDB" id="414243at2759"/>
<gene>
    <name evidence="9" type="ORF">HPB52_007776</name>
</gene>
<evidence type="ECO:0000256" key="3">
    <source>
        <dbReference type="ARBA" id="ARBA00011738"/>
    </source>
</evidence>